<dbReference type="Pfam" id="PF13442">
    <property type="entry name" value="Cytochrome_CBB3"/>
    <property type="match status" value="1"/>
</dbReference>
<gene>
    <name evidence="9" type="ORF">J2Z66_003940</name>
</gene>
<dbReference type="SUPFAM" id="SSF46626">
    <property type="entry name" value="Cytochrome c"/>
    <property type="match status" value="1"/>
</dbReference>
<evidence type="ECO:0000313" key="9">
    <source>
        <dbReference type="EMBL" id="MBP1992332.1"/>
    </source>
</evidence>
<feature type="signal peptide" evidence="7">
    <location>
        <begin position="1"/>
        <end position="20"/>
    </location>
</feature>
<evidence type="ECO:0000256" key="3">
    <source>
        <dbReference type="ARBA" id="ARBA00022723"/>
    </source>
</evidence>
<dbReference type="PANTHER" id="PTHR37823:SF4">
    <property type="entry name" value="MENAQUINOL-CYTOCHROME C REDUCTASE CYTOCHROME B_C SUBUNIT"/>
    <property type="match status" value="1"/>
</dbReference>
<keyword evidence="1" id="KW-0813">Transport</keyword>
<sequence length="115" mass="11673">MKRYIACVIILLVFSLAACGKSSTNTPTATPGGTAAGGGASTVDAQALYKQNCMSCHGNSLEGGVGPKLQNVGAKLSKDQIATILANGKGAMPNFKGKLSDDEIGALSDWLSAKK</sequence>
<dbReference type="InterPro" id="IPR008168">
    <property type="entry name" value="Cyt_C_IC"/>
</dbReference>
<evidence type="ECO:0000256" key="1">
    <source>
        <dbReference type="ARBA" id="ARBA00022448"/>
    </source>
</evidence>
<name>A0ABS4IXL6_9BACL</name>
<dbReference type="InterPro" id="IPR051811">
    <property type="entry name" value="Cytochrome_c550/c551-like"/>
</dbReference>
<reference evidence="9 10" key="1">
    <citation type="submission" date="2021-03" db="EMBL/GenBank/DDBJ databases">
        <title>Genomic Encyclopedia of Type Strains, Phase IV (KMG-IV): sequencing the most valuable type-strain genomes for metagenomic binning, comparative biology and taxonomic classification.</title>
        <authorList>
            <person name="Goeker M."/>
        </authorList>
    </citation>
    <scope>NUCLEOTIDE SEQUENCE [LARGE SCALE GENOMIC DNA]</scope>
    <source>
        <strain evidence="9 10">DSM 26048</strain>
    </source>
</reference>
<evidence type="ECO:0000256" key="2">
    <source>
        <dbReference type="ARBA" id="ARBA00022617"/>
    </source>
</evidence>
<keyword evidence="3 6" id="KW-0479">Metal-binding</keyword>
<accession>A0ABS4IXL6</accession>
<dbReference type="InterPro" id="IPR012218">
    <property type="entry name" value="Cyt_c_BACSU-c550-type"/>
</dbReference>
<evidence type="ECO:0000313" key="10">
    <source>
        <dbReference type="Proteomes" id="UP001519287"/>
    </source>
</evidence>
<protein>
    <submittedName>
        <fullName evidence="9">Cytochrome c551</fullName>
    </submittedName>
</protein>
<dbReference type="PROSITE" id="PS51257">
    <property type="entry name" value="PROKAR_LIPOPROTEIN"/>
    <property type="match status" value="1"/>
</dbReference>
<evidence type="ECO:0000256" key="7">
    <source>
        <dbReference type="SAM" id="SignalP"/>
    </source>
</evidence>
<dbReference type="PANTHER" id="PTHR37823">
    <property type="entry name" value="CYTOCHROME C-553-LIKE"/>
    <property type="match status" value="1"/>
</dbReference>
<evidence type="ECO:0000259" key="8">
    <source>
        <dbReference type="PROSITE" id="PS51007"/>
    </source>
</evidence>
<keyword evidence="5 6" id="KW-0408">Iron</keyword>
<comment type="caution">
    <text evidence="9">The sequence shown here is derived from an EMBL/GenBank/DDBJ whole genome shotgun (WGS) entry which is preliminary data.</text>
</comment>
<organism evidence="9 10">
    <name type="scientific">Paenibacillus eucommiae</name>
    <dbReference type="NCBI Taxonomy" id="1355755"/>
    <lineage>
        <taxon>Bacteria</taxon>
        <taxon>Bacillati</taxon>
        <taxon>Bacillota</taxon>
        <taxon>Bacilli</taxon>
        <taxon>Bacillales</taxon>
        <taxon>Paenibacillaceae</taxon>
        <taxon>Paenibacillus</taxon>
    </lineage>
</organism>
<dbReference type="Proteomes" id="UP001519287">
    <property type="component" value="Unassembled WGS sequence"/>
</dbReference>
<dbReference type="InterPro" id="IPR009056">
    <property type="entry name" value="Cyt_c-like_dom"/>
</dbReference>
<dbReference type="PROSITE" id="PS51007">
    <property type="entry name" value="CYTC"/>
    <property type="match status" value="1"/>
</dbReference>
<dbReference type="EMBL" id="JAGGLB010000013">
    <property type="protein sequence ID" value="MBP1992332.1"/>
    <property type="molecule type" value="Genomic_DNA"/>
</dbReference>
<evidence type="ECO:0000256" key="5">
    <source>
        <dbReference type="ARBA" id="ARBA00023004"/>
    </source>
</evidence>
<dbReference type="RefSeq" id="WP_209973240.1">
    <property type="nucleotide sequence ID" value="NZ_JAGGLB010000013.1"/>
</dbReference>
<keyword evidence="4" id="KW-0249">Electron transport</keyword>
<feature type="domain" description="Cytochrome c" evidence="8">
    <location>
        <begin position="40"/>
        <end position="115"/>
    </location>
</feature>
<proteinExistence type="predicted"/>
<evidence type="ECO:0000256" key="6">
    <source>
        <dbReference type="PROSITE-ProRule" id="PRU00433"/>
    </source>
</evidence>
<dbReference type="PIRSF" id="PIRSF000025">
    <property type="entry name" value="Cytc_Bsub_c550"/>
    <property type="match status" value="1"/>
</dbReference>
<dbReference type="InterPro" id="IPR036909">
    <property type="entry name" value="Cyt_c-like_dom_sf"/>
</dbReference>
<keyword evidence="2 6" id="KW-0349">Heme</keyword>
<evidence type="ECO:0000256" key="4">
    <source>
        <dbReference type="ARBA" id="ARBA00022982"/>
    </source>
</evidence>
<dbReference type="PRINTS" id="PR00605">
    <property type="entry name" value="CYTCHROMECIC"/>
</dbReference>
<dbReference type="Gene3D" id="1.10.760.10">
    <property type="entry name" value="Cytochrome c-like domain"/>
    <property type="match status" value="1"/>
</dbReference>
<keyword evidence="7" id="KW-0732">Signal</keyword>
<keyword evidence="10" id="KW-1185">Reference proteome</keyword>
<feature type="chain" id="PRO_5045525159" evidence="7">
    <location>
        <begin position="21"/>
        <end position="115"/>
    </location>
</feature>